<evidence type="ECO:0000256" key="4">
    <source>
        <dbReference type="ARBA" id="ARBA00022741"/>
    </source>
</evidence>
<dbReference type="GO" id="GO:0005737">
    <property type="term" value="C:cytoplasm"/>
    <property type="evidence" value="ECO:0007669"/>
    <property type="project" value="TreeGrafter"/>
</dbReference>
<name>A0A814HLK6_ADIRI</name>
<dbReference type="Proteomes" id="UP000663852">
    <property type="component" value="Unassembled WGS sequence"/>
</dbReference>
<accession>A0A814HLK6</accession>
<dbReference type="PANTHER" id="PTHR47167">
    <property type="entry name" value="SERINE/THREONINE-PROTEIN KINASE TAO1-LIKE PROTEIN"/>
    <property type="match status" value="1"/>
</dbReference>
<feature type="coiled-coil region" evidence="10">
    <location>
        <begin position="523"/>
        <end position="657"/>
    </location>
</feature>
<dbReference type="FunFam" id="1.10.510.10:FF:000877">
    <property type="entry name" value="TAO kinase 2"/>
    <property type="match status" value="1"/>
</dbReference>
<dbReference type="AlphaFoldDB" id="A0A814HLK6"/>
<dbReference type="PROSITE" id="PS50011">
    <property type="entry name" value="PROTEIN_KINASE_DOM"/>
    <property type="match status" value="1"/>
</dbReference>
<evidence type="ECO:0000259" key="12">
    <source>
        <dbReference type="PROSITE" id="PS50011"/>
    </source>
</evidence>
<feature type="region of interest" description="Disordered" evidence="11">
    <location>
        <begin position="346"/>
        <end position="404"/>
    </location>
</feature>
<dbReference type="OrthoDB" id="10016527at2759"/>
<dbReference type="EMBL" id="CAJNOJ010000065">
    <property type="protein sequence ID" value="CAF1011729.1"/>
    <property type="molecule type" value="Genomic_DNA"/>
</dbReference>
<dbReference type="PANTHER" id="PTHR47167:SF4">
    <property type="entry name" value="SERINE_THREONINE-PROTEIN KINASE TAO"/>
    <property type="match status" value="1"/>
</dbReference>
<dbReference type="GO" id="GO:0004674">
    <property type="term" value="F:protein serine/threonine kinase activity"/>
    <property type="evidence" value="ECO:0007669"/>
    <property type="project" value="UniProtKB-KW"/>
</dbReference>
<evidence type="ECO:0000256" key="10">
    <source>
        <dbReference type="SAM" id="Coils"/>
    </source>
</evidence>
<keyword evidence="10" id="KW-0175">Coiled coil</keyword>
<evidence type="ECO:0000256" key="7">
    <source>
        <dbReference type="ARBA" id="ARBA00047899"/>
    </source>
</evidence>
<keyword evidence="6 9" id="KW-0067">ATP-binding</keyword>
<dbReference type="InterPro" id="IPR017441">
    <property type="entry name" value="Protein_kinase_ATP_BS"/>
</dbReference>
<dbReference type="InterPro" id="IPR000719">
    <property type="entry name" value="Prot_kinase_dom"/>
</dbReference>
<protein>
    <recommendedName>
        <fullName evidence="1">non-specific serine/threonine protein kinase</fullName>
        <ecNumber evidence="1">2.7.11.1</ecNumber>
    </recommendedName>
</protein>
<evidence type="ECO:0000256" key="8">
    <source>
        <dbReference type="ARBA" id="ARBA00048679"/>
    </source>
</evidence>
<proteinExistence type="predicted"/>
<evidence type="ECO:0000256" key="1">
    <source>
        <dbReference type="ARBA" id="ARBA00012513"/>
    </source>
</evidence>
<dbReference type="Gene3D" id="1.10.510.10">
    <property type="entry name" value="Transferase(Phosphotransferase) domain 1"/>
    <property type="match status" value="1"/>
</dbReference>
<dbReference type="Pfam" id="PF00069">
    <property type="entry name" value="Pkinase"/>
    <property type="match status" value="1"/>
</dbReference>
<evidence type="ECO:0000256" key="9">
    <source>
        <dbReference type="PROSITE-ProRule" id="PRU10141"/>
    </source>
</evidence>
<dbReference type="SUPFAM" id="SSF56112">
    <property type="entry name" value="Protein kinase-like (PK-like)"/>
    <property type="match status" value="1"/>
</dbReference>
<sequence>MPLPRSAREAIANDSECGNLFSLDDPEKLFVDLREIGHGNFGAVYYARNSETNEIVAIKKMSTGRKQNPETWQDILKEIRFLRELNHRHCIAYRGCYLKEYTTWLAMEYCLGSAADLIEVHKKSLAECEIATIVCDTLCALEYLHSIHRIHRDIKAGNILLTENAIVKLADFGSASFTSPANSFVGTPYWIAPEVILAMENGQYDGKVDIWSLGITCIELAERKPPLFNMNPMSALYHIAQNDPPTLQSNNSENQTRTSDFALFIAMCLKKNPCERPTAKELLNTIFIKSQSNRESLIDLIRRTKDAVKEFDNIRYRRMKKVLMGHDEHNTSSADLHQSVEVINMDTDNSNNIDNELLDDRTLDDDEDDDDTHSADLVSGTHDLHADDDESLNSSGSSLQLPVPPPSAIFKGLLMNKQISTSSPPIQNPIYSGMPSNPINANRRIAPADIVSSSNNNQSSFQTQTNESSNVQMRKHLHHLEYPLTQHRRNGLHQNEFSTIKTTRIVIREQREHNQEDQQLEQFRGYKRMRRQHQKQLKQFEERCRTEKNDLRSKLEREYNAFQEQITFENNRLLEKHRKELADRVKYNQNHFRKFEREQEDNFDDELKRFQQEQIKQYKLKKEAFKKEVLNSSSRSKTEKEDEIRRLKDDLQMKLRQDEQTLRVQLNHEHTVRRLQLKRRKLLLLHALEQKLIQEKCTKSMDTIVQRHGLLKKHHELTKELELRQLANLHRTRNEFTQKQHLTEMINFNEYSNRRQKELVKRHALNQKQFPKNIKIKQAEIKRQHKEAYNLQSRQYKALKENLRLEYINVTSSRSREELDLKLKTIKDDQRKKFDLLYQRYEEAVQRMLDQQNIKLNSDQERERTALKAILDEDQRNLFNLQEESRLRMEQQHLDERKQLERNIEERLKKLNEQMELELAEYNDDRSRQITLLLEKQRCELTQTDRDITNLGVNVADLADTIQDIHFFSANPPVHLTAQEKQLFTGSAHPNNRASMISLQRSYSTNSFTSNTTNGSGANAHK</sequence>
<comment type="caution">
    <text evidence="13">The sequence shown here is derived from an EMBL/GenBank/DDBJ whole genome shotgun (WGS) entry which is preliminary data.</text>
</comment>
<gene>
    <name evidence="13" type="ORF">EDS130_LOCUS15423</name>
</gene>
<evidence type="ECO:0000256" key="5">
    <source>
        <dbReference type="ARBA" id="ARBA00022777"/>
    </source>
</evidence>
<feature type="binding site" evidence="9">
    <location>
        <position position="60"/>
    </location>
    <ligand>
        <name>ATP</name>
        <dbReference type="ChEBI" id="CHEBI:30616"/>
    </ligand>
</feature>
<organism evidence="13 14">
    <name type="scientific">Adineta ricciae</name>
    <name type="common">Rotifer</name>
    <dbReference type="NCBI Taxonomy" id="249248"/>
    <lineage>
        <taxon>Eukaryota</taxon>
        <taxon>Metazoa</taxon>
        <taxon>Spiralia</taxon>
        <taxon>Gnathifera</taxon>
        <taxon>Rotifera</taxon>
        <taxon>Eurotatoria</taxon>
        <taxon>Bdelloidea</taxon>
        <taxon>Adinetida</taxon>
        <taxon>Adinetidae</taxon>
        <taxon>Adineta</taxon>
    </lineage>
</organism>
<dbReference type="EC" id="2.7.11.1" evidence="1"/>
<dbReference type="PROSITE" id="PS00107">
    <property type="entry name" value="PROTEIN_KINASE_ATP"/>
    <property type="match status" value="1"/>
</dbReference>
<dbReference type="InterPro" id="IPR011009">
    <property type="entry name" value="Kinase-like_dom_sf"/>
</dbReference>
<feature type="compositionally biased region" description="Acidic residues" evidence="11">
    <location>
        <begin position="362"/>
        <end position="371"/>
    </location>
</feature>
<evidence type="ECO:0000256" key="6">
    <source>
        <dbReference type="ARBA" id="ARBA00022840"/>
    </source>
</evidence>
<comment type="catalytic activity">
    <reaction evidence="7">
        <text>L-threonyl-[protein] + ATP = O-phospho-L-threonyl-[protein] + ADP + H(+)</text>
        <dbReference type="Rhea" id="RHEA:46608"/>
        <dbReference type="Rhea" id="RHEA-COMP:11060"/>
        <dbReference type="Rhea" id="RHEA-COMP:11605"/>
        <dbReference type="ChEBI" id="CHEBI:15378"/>
        <dbReference type="ChEBI" id="CHEBI:30013"/>
        <dbReference type="ChEBI" id="CHEBI:30616"/>
        <dbReference type="ChEBI" id="CHEBI:61977"/>
        <dbReference type="ChEBI" id="CHEBI:456216"/>
        <dbReference type="EC" id="2.7.11.1"/>
    </reaction>
</comment>
<keyword evidence="2" id="KW-0723">Serine/threonine-protein kinase</keyword>
<evidence type="ECO:0000313" key="13">
    <source>
        <dbReference type="EMBL" id="CAF1011729.1"/>
    </source>
</evidence>
<dbReference type="Gene3D" id="3.30.200.20">
    <property type="entry name" value="Phosphorylase Kinase, domain 1"/>
    <property type="match status" value="1"/>
</dbReference>
<reference evidence="13" key="1">
    <citation type="submission" date="2021-02" db="EMBL/GenBank/DDBJ databases">
        <authorList>
            <person name="Nowell W R."/>
        </authorList>
    </citation>
    <scope>NUCLEOTIDE SEQUENCE</scope>
</reference>
<comment type="catalytic activity">
    <reaction evidence="8">
        <text>L-seryl-[protein] + ATP = O-phospho-L-seryl-[protein] + ADP + H(+)</text>
        <dbReference type="Rhea" id="RHEA:17989"/>
        <dbReference type="Rhea" id="RHEA-COMP:9863"/>
        <dbReference type="Rhea" id="RHEA-COMP:11604"/>
        <dbReference type="ChEBI" id="CHEBI:15378"/>
        <dbReference type="ChEBI" id="CHEBI:29999"/>
        <dbReference type="ChEBI" id="CHEBI:30616"/>
        <dbReference type="ChEBI" id="CHEBI:83421"/>
        <dbReference type="ChEBI" id="CHEBI:456216"/>
        <dbReference type="EC" id="2.7.11.1"/>
    </reaction>
</comment>
<evidence type="ECO:0000256" key="3">
    <source>
        <dbReference type="ARBA" id="ARBA00022679"/>
    </source>
</evidence>
<keyword evidence="5" id="KW-0418">Kinase</keyword>
<dbReference type="InterPro" id="IPR051234">
    <property type="entry name" value="TAO_STE20_kinase"/>
</dbReference>
<feature type="domain" description="Protein kinase" evidence="12">
    <location>
        <begin position="30"/>
        <end position="288"/>
    </location>
</feature>
<feature type="coiled-coil region" evidence="10">
    <location>
        <begin position="857"/>
        <end position="928"/>
    </location>
</feature>
<dbReference type="SMART" id="SM00220">
    <property type="entry name" value="S_TKc"/>
    <property type="match status" value="1"/>
</dbReference>
<evidence type="ECO:0000313" key="14">
    <source>
        <dbReference type="Proteomes" id="UP000663852"/>
    </source>
</evidence>
<keyword evidence="3" id="KW-0808">Transferase</keyword>
<evidence type="ECO:0000256" key="2">
    <source>
        <dbReference type="ARBA" id="ARBA00022527"/>
    </source>
</evidence>
<keyword evidence="4 9" id="KW-0547">Nucleotide-binding</keyword>
<dbReference type="GO" id="GO:0005524">
    <property type="term" value="F:ATP binding"/>
    <property type="evidence" value="ECO:0007669"/>
    <property type="project" value="UniProtKB-UniRule"/>
</dbReference>
<evidence type="ECO:0000256" key="11">
    <source>
        <dbReference type="SAM" id="MobiDB-lite"/>
    </source>
</evidence>